<feature type="transmembrane region" description="Helical" evidence="6">
    <location>
        <begin position="289"/>
        <end position="315"/>
    </location>
</feature>
<keyword evidence="5 6" id="KW-0472">Membrane</keyword>
<feature type="domain" description="Copper resistance protein D" evidence="7">
    <location>
        <begin position="246"/>
        <end position="348"/>
    </location>
</feature>
<dbReference type="EMBL" id="JAAXPG010000004">
    <property type="protein sequence ID" value="NKY97210.1"/>
    <property type="molecule type" value="Genomic_DNA"/>
</dbReference>
<name>A0A7X6RNW4_9ACTN</name>
<dbReference type="AlphaFoldDB" id="A0A7X6RNW4"/>
<feature type="transmembrane region" description="Helical" evidence="6">
    <location>
        <begin position="112"/>
        <end position="135"/>
    </location>
</feature>
<evidence type="ECO:0000256" key="1">
    <source>
        <dbReference type="ARBA" id="ARBA00004651"/>
    </source>
</evidence>
<feature type="transmembrane region" description="Helical" evidence="6">
    <location>
        <begin position="155"/>
        <end position="173"/>
    </location>
</feature>
<feature type="transmembrane region" description="Helical" evidence="6">
    <location>
        <begin position="180"/>
        <end position="199"/>
    </location>
</feature>
<dbReference type="InterPro" id="IPR008457">
    <property type="entry name" value="Cu-R_CopD_dom"/>
</dbReference>
<dbReference type="RefSeq" id="WP_061081778.1">
    <property type="nucleotide sequence ID" value="NZ_JAAXPG010000004.1"/>
</dbReference>
<evidence type="ECO:0000256" key="2">
    <source>
        <dbReference type="ARBA" id="ARBA00022475"/>
    </source>
</evidence>
<keyword evidence="2" id="KW-1003">Cell membrane</keyword>
<organism evidence="8 9">
    <name type="scientific">Nocardiopsis alborubida</name>
    <dbReference type="NCBI Taxonomy" id="146802"/>
    <lineage>
        <taxon>Bacteria</taxon>
        <taxon>Bacillati</taxon>
        <taxon>Actinomycetota</taxon>
        <taxon>Actinomycetes</taxon>
        <taxon>Streptosporangiales</taxon>
        <taxon>Nocardiopsidaceae</taxon>
        <taxon>Nocardiopsis</taxon>
    </lineage>
</organism>
<dbReference type="InterPro" id="IPR032694">
    <property type="entry name" value="CopC/D"/>
</dbReference>
<dbReference type="GO" id="GO:0006825">
    <property type="term" value="P:copper ion transport"/>
    <property type="evidence" value="ECO:0007669"/>
    <property type="project" value="InterPro"/>
</dbReference>
<reference evidence="8 9" key="1">
    <citation type="submission" date="2020-04" db="EMBL/GenBank/DDBJ databases">
        <title>MicrobeNet Type strains.</title>
        <authorList>
            <person name="Nicholson A.C."/>
        </authorList>
    </citation>
    <scope>NUCLEOTIDE SEQUENCE [LARGE SCALE GENOMIC DNA]</scope>
    <source>
        <strain evidence="8 9">ATCC 23612</strain>
    </source>
</reference>
<feature type="transmembrane region" description="Helical" evidence="6">
    <location>
        <begin position="70"/>
        <end position="91"/>
    </location>
</feature>
<dbReference type="PANTHER" id="PTHR34820">
    <property type="entry name" value="INNER MEMBRANE PROTEIN YEBZ"/>
    <property type="match status" value="1"/>
</dbReference>
<evidence type="ECO:0000256" key="5">
    <source>
        <dbReference type="ARBA" id="ARBA00023136"/>
    </source>
</evidence>
<evidence type="ECO:0000259" key="7">
    <source>
        <dbReference type="Pfam" id="PF05425"/>
    </source>
</evidence>
<feature type="transmembrane region" description="Helical" evidence="6">
    <location>
        <begin position="327"/>
        <end position="348"/>
    </location>
</feature>
<evidence type="ECO:0000313" key="9">
    <source>
        <dbReference type="Proteomes" id="UP000553209"/>
    </source>
</evidence>
<comment type="subcellular location">
    <subcellularLocation>
        <location evidence="1">Cell membrane</location>
        <topology evidence="1">Multi-pass membrane protein</topology>
    </subcellularLocation>
</comment>
<protein>
    <recommendedName>
        <fullName evidence="7">Copper resistance protein D domain-containing protein</fullName>
    </recommendedName>
</protein>
<dbReference type="Proteomes" id="UP000553209">
    <property type="component" value="Unassembled WGS sequence"/>
</dbReference>
<dbReference type="PANTHER" id="PTHR34820:SF4">
    <property type="entry name" value="INNER MEMBRANE PROTEIN YEBZ"/>
    <property type="match status" value="1"/>
</dbReference>
<evidence type="ECO:0000313" key="8">
    <source>
        <dbReference type="EMBL" id="NKY97210.1"/>
    </source>
</evidence>
<evidence type="ECO:0000256" key="4">
    <source>
        <dbReference type="ARBA" id="ARBA00022989"/>
    </source>
</evidence>
<comment type="caution">
    <text evidence="8">The sequence shown here is derived from an EMBL/GenBank/DDBJ whole genome shotgun (WGS) entry which is preliminary data.</text>
</comment>
<keyword evidence="3 6" id="KW-0812">Transmembrane</keyword>
<keyword evidence="9" id="KW-1185">Reference proteome</keyword>
<accession>A0A7X6RNW4</accession>
<dbReference type="Pfam" id="PF05425">
    <property type="entry name" value="CopD"/>
    <property type="match status" value="1"/>
</dbReference>
<proteinExistence type="predicted"/>
<feature type="transmembrane region" description="Helical" evidence="6">
    <location>
        <begin position="27"/>
        <end position="50"/>
    </location>
</feature>
<evidence type="ECO:0000256" key="6">
    <source>
        <dbReference type="SAM" id="Phobius"/>
    </source>
</evidence>
<keyword evidence="4 6" id="KW-1133">Transmembrane helix</keyword>
<dbReference type="GO" id="GO:0005886">
    <property type="term" value="C:plasma membrane"/>
    <property type="evidence" value="ECO:0007669"/>
    <property type="project" value="UniProtKB-SubCell"/>
</dbReference>
<evidence type="ECO:0000256" key="3">
    <source>
        <dbReference type="ARBA" id="ARBA00022692"/>
    </source>
</evidence>
<feature type="transmembrane region" description="Helical" evidence="6">
    <location>
        <begin position="219"/>
        <end position="239"/>
    </location>
</feature>
<feature type="transmembrane region" description="Helical" evidence="6">
    <location>
        <begin position="251"/>
        <end position="277"/>
    </location>
</feature>
<gene>
    <name evidence="8" type="ORF">HGB44_05915</name>
</gene>
<sequence length="355" mass="36170">MSQVSRLRLDRIREPDGRRTTGRAFRLVYPSLVLFAGAVVAAAATTAVLLEPAPPGVPVPGPLVDHGLAPARALLHVGASAAVGFALLPILASPAPETPVNALYRRSLGLSAVASSFVALCAGVCVLLGAAELAVEAMVTTSSIDAYLAVSRTGQALAAMGALALMAAVAALAGRDLPRFLPRELCLLLSATPLLPLTLTGHGESSALHGLMMLSRGGHVVAAALWVGGLLATVTLLARRHTELAGALPRFSVIASCSVLVVALTGVLDAVVLLLGLPGGLDTDTLLSPYVLLCAAKLGCVGLLLALASVIRFRLLPQIRAGRRTAVLAWTTTELAVMGVLFGLAAVLSRTPVAG</sequence>